<evidence type="ECO:0000259" key="2">
    <source>
        <dbReference type="PROSITE" id="PS50943"/>
    </source>
</evidence>
<dbReference type="PROSITE" id="PS50943">
    <property type="entry name" value="HTH_CROC1"/>
    <property type="match status" value="1"/>
</dbReference>
<reference evidence="3 4" key="1">
    <citation type="submission" date="2024-12" db="EMBL/GenBank/DDBJ databases">
        <title>Forecasting of Potato common scab and diversities of Pathogenic streptomyces spp. in china.</title>
        <authorList>
            <person name="Handique U."/>
            <person name="Wu J."/>
        </authorList>
    </citation>
    <scope>NUCLEOTIDE SEQUENCE [LARGE SCALE GENOMIC DNA]</scope>
    <source>
        <strain evidence="3 4">ZRIMU1585</strain>
    </source>
</reference>
<sequence length="85" mass="9956">MHQPRTFEVDGDAIRKERVDAGLTRDELADQVGVTPRYICHLENGTRRHMRRPPYIALRTALKTTDERLRRKPPRPTEADPPERK</sequence>
<dbReference type="CDD" id="cd00093">
    <property type="entry name" value="HTH_XRE"/>
    <property type="match status" value="1"/>
</dbReference>
<name>A0ABW9IPG9_STRGJ</name>
<dbReference type="Pfam" id="PF13560">
    <property type="entry name" value="HTH_31"/>
    <property type="match status" value="1"/>
</dbReference>
<dbReference type="InterPro" id="IPR010982">
    <property type="entry name" value="Lambda_DNA-bd_dom_sf"/>
</dbReference>
<feature type="domain" description="HTH cro/C1-type" evidence="2">
    <location>
        <begin position="14"/>
        <end position="48"/>
    </location>
</feature>
<dbReference type="RefSeq" id="WP_369279727.1">
    <property type="nucleotide sequence ID" value="NZ_JBJVMW010000010.1"/>
</dbReference>
<dbReference type="Proteomes" id="UP001631993">
    <property type="component" value="Unassembled WGS sequence"/>
</dbReference>
<dbReference type="SUPFAM" id="SSF47413">
    <property type="entry name" value="lambda repressor-like DNA-binding domains"/>
    <property type="match status" value="1"/>
</dbReference>
<evidence type="ECO:0000256" key="1">
    <source>
        <dbReference type="SAM" id="MobiDB-lite"/>
    </source>
</evidence>
<feature type="compositionally biased region" description="Basic and acidic residues" evidence="1">
    <location>
        <begin position="64"/>
        <end position="85"/>
    </location>
</feature>
<comment type="caution">
    <text evidence="3">The sequence shown here is derived from an EMBL/GenBank/DDBJ whole genome shotgun (WGS) entry which is preliminary data.</text>
</comment>
<accession>A0ABW9IPG9</accession>
<feature type="region of interest" description="Disordered" evidence="1">
    <location>
        <begin position="62"/>
        <end position="85"/>
    </location>
</feature>
<organism evidence="3 4">
    <name type="scientific">Streptomyces galilaeus</name>
    <dbReference type="NCBI Taxonomy" id="33899"/>
    <lineage>
        <taxon>Bacteria</taxon>
        <taxon>Bacillati</taxon>
        <taxon>Actinomycetota</taxon>
        <taxon>Actinomycetes</taxon>
        <taxon>Kitasatosporales</taxon>
        <taxon>Streptomycetaceae</taxon>
        <taxon>Streptomyces</taxon>
    </lineage>
</organism>
<dbReference type="EMBL" id="JBJVNE010000014">
    <property type="protein sequence ID" value="MFM9649877.1"/>
    <property type="molecule type" value="Genomic_DNA"/>
</dbReference>
<dbReference type="SMART" id="SM00530">
    <property type="entry name" value="HTH_XRE"/>
    <property type="match status" value="1"/>
</dbReference>
<proteinExistence type="predicted"/>
<keyword evidence="4" id="KW-1185">Reference proteome</keyword>
<evidence type="ECO:0000313" key="4">
    <source>
        <dbReference type="Proteomes" id="UP001631993"/>
    </source>
</evidence>
<gene>
    <name evidence="3" type="ORF">ACKI1S_27475</name>
</gene>
<protein>
    <submittedName>
        <fullName evidence="3">Helix-turn-helix domain-containing protein</fullName>
    </submittedName>
</protein>
<evidence type="ECO:0000313" key="3">
    <source>
        <dbReference type="EMBL" id="MFM9649877.1"/>
    </source>
</evidence>
<dbReference type="Gene3D" id="1.10.260.40">
    <property type="entry name" value="lambda repressor-like DNA-binding domains"/>
    <property type="match status" value="1"/>
</dbReference>
<dbReference type="InterPro" id="IPR001387">
    <property type="entry name" value="Cro/C1-type_HTH"/>
</dbReference>